<keyword evidence="1" id="KW-0802">TPR repeat</keyword>
<dbReference type="InterPro" id="IPR011990">
    <property type="entry name" value="TPR-like_helical_dom_sf"/>
</dbReference>
<proteinExistence type="predicted"/>
<protein>
    <recommendedName>
        <fullName evidence="4">Tetratricopeptide repeat protein</fullName>
    </recommendedName>
</protein>
<reference evidence="3" key="1">
    <citation type="journal article" date="2019" name="Int. J. Syst. Evol. Microbiol.">
        <title>The Global Catalogue of Microorganisms (GCM) 10K type strain sequencing project: providing services to taxonomists for standard genome sequencing and annotation.</title>
        <authorList>
            <consortium name="The Broad Institute Genomics Platform"/>
            <consortium name="The Broad Institute Genome Sequencing Center for Infectious Disease"/>
            <person name="Wu L."/>
            <person name="Ma J."/>
        </authorList>
    </citation>
    <scope>NUCLEOTIDE SEQUENCE [LARGE SCALE GENOMIC DNA]</scope>
    <source>
        <strain evidence="3">JCM 17225</strain>
    </source>
</reference>
<name>A0ABP7TRD5_9BACT</name>
<feature type="repeat" description="TPR" evidence="1">
    <location>
        <begin position="64"/>
        <end position="97"/>
    </location>
</feature>
<sequence length="192" mass="21118">MEYSLPAELIPAFDAHFEKGHQLLQSVIILHGASVRKPGFWAKRKGRQAITEFQKCLKLVPHHWPTLWLLGKAYQGLGEHSTALRCFVQAYDQQPNSADVVREASIAAMDSGQPVVAAEYSAIALALAPHDAGLLCNHAVNLLVAGKDHAALEFIQQAVNLAPEDPINQHAYKLIQEVTSGTSKRPTWQEIN</sequence>
<evidence type="ECO:0000256" key="1">
    <source>
        <dbReference type="PROSITE-ProRule" id="PRU00339"/>
    </source>
</evidence>
<dbReference type="EMBL" id="BAABDK010000010">
    <property type="protein sequence ID" value="GAA4030173.1"/>
    <property type="molecule type" value="Genomic_DNA"/>
</dbReference>
<organism evidence="2 3">
    <name type="scientific">Hymenobacter glaciei</name>
    <dbReference type="NCBI Taxonomy" id="877209"/>
    <lineage>
        <taxon>Bacteria</taxon>
        <taxon>Pseudomonadati</taxon>
        <taxon>Bacteroidota</taxon>
        <taxon>Cytophagia</taxon>
        <taxon>Cytophagales</taxon>
        <taxon>Hymenobacteraceae</taxon>
        <taxon>Hymenobacter</taxon>
    </lineage>
</organism>
<keyword evidence="3" id="KW-1185">Reference proteome</keyword>
<dbReference type="RefSeq" id="WP_345051837.1">
    <property type="nucleotide sequence ID" value="NZ_BAABDK010000010.1"/>
</dbReference>
<gene>
    <name evidence="2" type="ORF">GCM10022409_13030</name>
</gene>
<dbReference type="SUPFAM" id="SSF48452">
    <property type="entry name" value="TPR-like"/>
    <property type="match status" value="1"/>
</dbReference>
<dbReference type="PROSITE" id="PS50005">
    <property type="entry name" value="TPR"/>
    <property type="match status" value="1"/>
</dbReference>
<dbReference type="Proteomes" id="UP001501469">
    <property type="component" value="Unassembled WGS sequence"/>
</dbReference>
<comment type="caution">
    <text evidence="2">The sequence shown here is derived from an EMBL/GenBank/DDBJ whole genome shotgun (WGS) entry which is preliminary data.</text>
</comment>
<evidence type="ECO:0000313" key="3">
    <source>
        <dbReference type="Proteomes" id="UP001501469"/>
    </source>
</evidence>
<evidence type="ECO:0008006" key="4">
    <source>
        <dbReference type="Google" id="ProtNLM"/>
    </source>
</evidence>
<dbReference type="Pfam" id="PF13181">
    <property type="entry name" value="TPR_8"/>
    <property type="match status" value="1"/>
</dbReference>
<dbReference type="InterPro" id="IPR019734">
    <property type="entry name" value="TPR_rpt"/>
</dbReference>
<dbReference type="SMART" id="SM00028">
    <property type="entry name" value="TPR"/>
    <property type="match status" value="2"/>
</dbReference>
<evidence type="ECO:0000313" key="2">
    <source>
        <dbReference type="EMBL" id="GAA4030173.1"/>
    </source>
</evidence>
<accession>A0ABP7TRD5</accession>
<dbReference type="Gene3D" id="1.25.40.10">
    <property type="entry name" value="Tetratricopeptide repeat domain"/>
    <property type="match status" value="1"/>
</dbReference>